<accession>A0A0F9H574</accession>
<comment type="caution">
    <text evidence="1">The sequence shown here is derived from an EMBL/GenBank/DDBJ whole genome shotgun (WGS) entry which is preliminary data.</text>
</comment>
<evidence type="ECO:0000313" key="1">
    <source>
        <dbReference type="EMBL" id="KKL70417.1"/>
    </source>
</evidence>
<gene>
    <name evidence="1" type="ORF">LCGC14_2105070</name>
</gene>
<dbReference type="EMBL" id="LAZR01025898">
    <property type="protein sequence ID" value="KKL70417.1"/>
    <property type="molecule type" value="Genomic_DNA"/>
</dbReference>
<dbReference type="AlphaFoldDB" id="A0A0F9H574"/>
<reference evidence="1" key="1">
    <citation type="journal article" date="2015" name="Nature">
        <title>Complex archaea that bridge the gap between prokaryotes and eukaryotes.</title>
        <authorList>
            <person name="Spang A."/>
            <person name="Saw J.H."/>
            <person name="Jorgensen S.L."/>
            <person name="Zaremba-Niedzwiedzka K."/>
            <person name="Martijn J."/>
            <person name="Lind A.E."/>
            <person name="van Eijk R."/>
            <person name="Schleper C."/>
            <person name="Guy L."/>
            <person name="Ettema T.J."/>
        </authorList>
    </citation>
    <scope>NUCLEOTIDE SEQUENCE</scope>
</reference>
<name>A0A0F9H574_9ZZZZ</name>
<organism evidence="1">
    <name type="scientific">marine sediment metagenome</name>
    <dbReference type="NCBI Taxonomy" id="412755"/>
    <lineage>
        <taxon>unclassified sequences</taxon>
        <taxon>metagenomes</taxon>
        <taxon>ecological metagenomes</taxon>
    </lineage>
</organism>
<proteinExistence type="predicted"/>
<protein>
    <submittedName>
        <fullName evidence="1">Uncharacterized protein</fullName>
    </submittedName>
</protein>
<sequence>MFCMKCQKDLSDCTCPDLQERLDSLNHSPNFIYRKCRVCGKHYAQCKCENPIWGTSHDADIEGKDN</sequence>